<dbReference type="Proteomes" id="UP001642487">
    <property type="component" value="Chromosome 3"/>
</dbReference>
<keyword evidence="1" id="KW-0732">Signal</keyword>
<organism evidence="2 3">
    <name type="scientific">Citrullus colocynthis</name>
    <name type="common">colocynth</name>
    <dbReference type="NCBI Taxonomy" id="252529"/>
    <lineage>
        <taxon>Eukaryota</taxon>
        <taxon>Viridiplantae</taxon>
        <taxon>Streptophyta</taxon>
        <taxon>Embryophyta</taxon>
        <taxon>Tracheophyta</taxon>
        <taxon>Spermatophyta</taxon>
        <taxon>Magnoliopsida</taxon>
        <taxon>eudicotyledons</taxon>
        <taxon>Gunneridae</taxon>
        <taxon>Pentapetalae</taxon>
        <taxon>rosids</taxon>
        <taxon>fabids</taxon>
        <taxon>Cucurbitales</taxon>
        <taxon>Cucurbitaceae</taxon>
        <taxon>Benincaseae</taxon>
        <taxon>Citrullus</taxon>
    </lineage>
</organism>
<proteinExistence type="predicted"/>
<feature type="chain" id="PRO_5047514953" description="Secreted protein" evidence="1">
    <location>
        <begin position="22"/>
        <end position="86"/>
    </location>
</feature>
<evidence type="ECO:0000313" key="3">
    <source>
        <dbReference type="Proteomes" id="UP001642487"/>
    </source>
</evidence>
<feature type="signal peptide" evidence="1">
    <location>
        <begin position="1"/>
        <end position="21"/>
    </location>
</feature>
<evidence type="ECO:0008006" key="4">
    <source>
        <dbReference type="Google" id="ProtNLM"/>
    </source>
</evidence>
<reference evidence="2 3" key="1">
    <citation type="submission" date="2024-03" db="EMBL/GenBank/DDBJ databases">
        <authorList>
            <person name="Gkanogiannis A."/>
            <person name="Becerra Lopez-Lavalle L."/>
        </authorList>
    </citation>
    <scope>NUCLEOTIDE SEQUENCE [LARGE SCALE GENOMIC DNA]</scope>
</reference>
<dbReference type="EMBL" id="OZ021737">
    <property type="protein sequence ID" value="CAK9316667.1"/>
    <property type="molecule type" value="Genomic_DNA"/>
</dbReference>
<evidence type="ECO:0000313" key="2">
    <source>
        <dbReference type="EMBL" id="CAK9316667.1"/>
    </source>
</evidence>
<name>A0ABP0Y870_9ROSI</name>
<evidence type="ECO:0000256" key="1">
    <source>
        <dbReference type="SAM" id="SignalP"/>
    </source>
</evidence>
<protein>
    <recommendedName>
        <fullName evidence="4">Secreted protein</fullName>
    </recommendedName>
</protein>
<accession>A0ABP0Y870</accession>
<gene>
    <name evidence="2" type="ORF">CITCOLO1_LOCUS8534</name>
</gene>
<keyword evidence="3" id="KW-1185">Reference proteome</keyword>
<sequence>MICSIRRISLKFLSILVSYLGSPVRRPQPAFLIYPTNCLLNPRRSRFFSITSQLPTVDSEANEASNCLPRPTQDCPFKARLSHCCT</sequence>